<protein>
    <submittedName>
        <fullName evidence="10">Chymotrypsin-1-like</fullName>
    </submittedName>
</protein>
<evidence type="ECO:0000313" key="9">
    <source>
        <dbReference type="Proteomes" id="UP000694866"/>
    </source>
</evidence>
<evidence type="ECO:0000256" key="1">
    <source>
        <dbReference type="ARBA" id="ARBA00004239"/>
    </source>
</evidence>
<accession>A0A9R1TIV5</accession>
<dbReference type="PROSITE" id="PS50240">
    <property type="entry name" value="TRYPSIN_DOM"/>
    <property type="match status" value="1"/>
</dbReference>
<keyword evidence="6" id="KW-1015">Disulfide bond</keyword>
<dbReference type="Gene3D" id="2.40.10.10">
    <property type="entry name" value="Trypsin-like serine proteases"/>
    <property type="match status" value="1"/>
</dbReference>
<keyword evidence="3 7" id="KW-0645">Protease</keyword>
<dbReference type="CDD" id="cd00190">
    <property type="entry name" value="Tryp_SPc"/>
    <property type="match status" value="1"/>
</dbReference>
<evidence type="ECO:0000256" key="2">
    <source>
        <dbReference type="ARBA" id="ARBA00007664"/>
    </source>
</evidence>
<dbReference type="PANTHER" id="PTHR24276">
    <property type="entry name" value="POLYSERASE-RELATED"/>
    <property type="match status" value="1"/>
</dbReference>
<sequence length="261" mass="28960">MQMSELTQIQKSYFVFLIYLATISQGNASKHEKIIGGVGAEEGDFPFLVSLSRLGRHFCGGSIISELHILTAAHCIIRMRRSHLRQVQVRTGSLEWKNQGKLHLIDGVRIFPGYRHPGGFRHDIAIIKLKTPIKFDDYTMRIQLSKSPPPAWSQVTVAGWGKYRLSGQSVPQVQQAADFSVIPRRICRDAYGWNIDENHICIKAKRGVGVCFGDSGGPLVYGDKLVGVASFIGGKCGYSGKPDVFASVPHHLEWIKKVISS</sequence>
<dbReference type="PANTHER" id="PTHR24276:SF98">
    <property type="entry name" value="FI18310P1-RELATED"/>
    <property type="match status" value="1"/>
</dbReference>
<name>A0A9R1TIV5_9HYME</name>
<evidence type="ECO:0000256" key="3">
    <source>
        <dbReference type="ARBA" id="ARBA00022670"/>
    </source>
</evidence>
<dbReference type="RefSeq" id="XP_011310427.1">
    <property type="nucleotide sequence ID" value="XM_011312125.1"/>
</dbReference>
<dbReference type="FunFam" id="2.40.10.10:FF:000036">
    <property type="entry name" value="Trypsin beta"/>
    <property type="match status" value="1"/>
</dbReference>
<dbReference type="GO" id="GO:0006508">
    <property type="term" value="P:proteolysis"/>
    <property type="evidence" value="ECO:0007669"/>
    <property type="project" value="UniProtKB-KW"/>
</dbReference>
<organism evidence="9 10">
    <name type="scientific">Fopius arisanus</name>
    <dbReference type="NCBI Taxonomy" id="64838"/>
    <lineage>
        <taxon>Eukaryota</taxon>
        <taxon>Metazoa</taxon>
        <taxon>Ecdysozoa</taxon>
        <taxon>Arthropoda</taxon>
        <taxon>Hexapoda</taxon>
        <taxon>Insecta</taxon>
        <taxon>Pterygota</taxon>
        <taxon>Neoptera</taxon>
        <taxon>Endopterygota</taxon>
        <taxon>Hymenoptera</taxon>
        <taxon>Apocrita</taxon>
        <taxon>Ichneumonoidea</taxon>
        <taxon>Braconidae</taxon>
        <taxon>Opiinae</taxon>
        <taxon>Fopius</taxon>
    </lineage>
</organism>
<dbReference type="InterPro" id="IPR001314">
    <property type="entry name" value="Peptidase_S1A"/>
</dbReference>
<dbReference type="GeneID" id="105270895"/>
<dbReference type="GO" id="GO:0004252">
    <property type="term" value="F:serine-type endopeptidase activity"/>
    <property type="evidence" value="ECO:0007669"/>
    <property type="project" value="InterPro"/>
</dbReference>
<comment type="subcellular location">
    <subcellularLocation>
        <location evidence="1">Secreted</location>
        <location evidence="1">Extracellular space</location>
    </subcellularLocation>
</comment>
<evidence type="ECO:0000259" key="8">
    <source>
        <dbReference type="PROSITE" id="PS50240"/>
    </source>
</evidence>
<evidence type="ECO:0000256" key="7">
    <source>
        <dbReference type="RuleBase" id="RU363034"/>
    </source>
</evidence>
<dbReference type="PRINTS" id="PR00722">
    <property type="entry name" value="CHYMOTRYPSIN"/>
</dbReference>
<reference evidence="10" key="1">
    <citation type="submission" date="2025-08" db="UniProtKB">
        <authorList>
            <consortium name="RefSeq"/>
        </authorList>
    </citation>
    <scope>IDENTIFICATION</scope>
    <source>
        <strain evidence="10">USDA-PBARC FA_bdor</strain>
        <tissue evidence="10">Whole organism</tissue>
    </source>
</reference>
<dbReference type="InterPro" id="IPR033116">
    <property type="entry name" value="TRYPSIN_SER"/>
</dbReference>
<evidence type="ECO:0000256" key="5">
    <source>
        <dbReference type="ARBA" id="ARBA00022825"/>
    </source>
</evidence>
<dbReference type="InterPro" id="IPR009003">
    <property type="entry name" value="Peptidase_S1_PA"/>
</dbReference>
<dbReference type="SUPFAM" id="SSF50494">
    <property type="entry name" value="Trypsin-like serine proteases"/>
    <property type="match status" value="1"/>
</dbReference>
<dbReference type="PROSITE" id="PS00135">
    <property type="entry name" value="TRYPSIN_SER"/>
    <property type="match status" value="1"/>
</dbReference>
<dbReference type="OrthoDB" id="6755574at2759"/>
<dbReference type="KEGG" id="fas:105270895"/>
<feature type="domain" description="Peptidase S1" evidence="8">
    <location>
        <begin position="34"/>
        <end position="260"/>
    </location>
</feature>
<dbReference type="InterPro" id="IPR018114">
    <property type="entry name" value="TRYPSIN_HIS"/>
</dbReference>
<proteinExistence type="inferred from homology"/>
<keyword evidence="4 7" id="KW-0378">Hydrolase</keyword>
<dbReference type="InterPro" id="IPR050430">
    <property type="entry name" value="Peptidase_S1"/>
</dbReference>
<dbReference type="SMART" id="SM00020">
    <property type="entry name" value="Tryp_SPc"/>
    <property type="match status" value="1"/>
</dbReference>
<dbReference type="Proteomes" id="UP000694866">
    <property type="component" value="Unplaced"/>
</dbReference>
<evidence type="ECO:0000256" key="4">
    <source>
        <dbReference type="ARBA" id="ARBA00022801"/>
    </source>
</evidence>
<comment type="similarity">
    <text evidence="2">Belongs to the peptidase S1 family.</text>
</comment>
<evidence type="ECO:0000313" key="10">
    <source>
        <dbReference type="RefSeq" id="XP_011310427.1"/>
    </source>
</evidence>
<dbReference type="PROSITE" id="PS00134">
    <property type="entry name" value="TRYPSIN_HIS"/>
    <property type="match status" value="1"/>
</dbReference>
<keyword evidence="5 7" id="KW-0720">Serine protease</keyword>
<dbReference type="GO" id="GO:0005576">
    <property type="term" value="C:extracellular region"/>
    <property type="evidence" value="ECO:0007669"/>
    <property type="project" value="UniProtKB-SubCell"/>
</dbReference>
<evidence type="ECO:0000256" key="6">
    <source>
        <dbReference type="ARBA" id="ARBA00023157"/>
    </source>
</evidence>
<dbReference type="Pfam" id="PF00089">
    <property type="entry name" value="Trypsin"/>
    <property type="match status" value="1"/>
</dbReference>
<dbReference type="AlphaFoldDB" id="A0A9R1TIV5"/>
<dbReference type="InterPro" id="IPR043504">
    <property type="entry name" value="Peptidase_S1_PA_chymotrypsin"/>
</dbReference>
<dbReference type="InterPro" id="IPR001254">
    <property type="entry name" value="Trypsin_dom"/>
</dbReference>
<keyword evidence="9" id="KW-1185">Reference proteome</keyword>
<dbReference type="FunFam" id="2.40.10.10:FF:000068">
    <property type="entry name" value="transmembrane protease serine 2"/>
    <property type="match status" value="1"/>
</dbReference>
<gene>
    <name evidence="10" type="primary">LOC105270895</name>
</gene>